<comment type="caution">
    <text evidence="1">The sequence shown here is derived from an EMBL/GenBank/DDBJ whole genome shotgun (WGS) entry which is preliminary data.</text>
</comment>
<dbReference type="EMBL" id="JACBZH010000001">
    <property type="protein sequence ID" value="NYH92088.1"/>
    <property type="molecule type" value="Genomic_DNA"/>
</dbReference>
<name>A0A852ZJL2_9ACTN</name>
<keyword evidence="2" id="KW-1185">Reference proteome</keyword>
<gene>
    <name evidence="1" type="ORF">F4554_004726</name>
</gene>
<organism evidence="1 2">
    <name type="scientific">Actinopolymorpha rutila</name>
    <dbReference type="NCBI Taxonomy" id="446787"/>
    <lineage>
        <taxon>Bacteria</taxon>
        <taxon>Bacillati</taxon>
        <taxon>Actinomycetota</taxon>
        <taxon>Actinomycetes</taxon>
        <taxon>Propionibacteriales</taxon>
        <taxon>Actinopolymorphaceae</taxon>
        <taxon>Actinopolymorpha</taxon>
    </lineage>
</organism>
<sequence length="184" mass="20435">MRVFQLYPVGEYEFLTTEDEDDLEQLGELDATSLAADWTPVPVELGTTDEDSGAPLLRADFPWLGSWSLVLRDQGIDLAGPVLDSFGELLPLTCPDARVALFNPLVVLDALDESRSKLVRFPDGDLMVIEKYVFAQRAIPERSVFKIPQERSGAVFYTEPVVDELRGLGLAGLDFKLLWDSDAD</sequence>
<accession>A0A852ZJL2</accession>
<proteinExistence type="predicted"/>
<dbReference type="Proteomes" id="UP000579605">
    <property type="component" value="Unassembled WGS sequence"/>
</dbReference>
<evidence type="ECO:0000313" key="2">
    <source>
        <dbReference type="Proteomes" id="UP000579605"/>
    </source>
</evidence>
<reference evidence="1 2" key="1">
    <citation type="submission" date="2020-07" db="EMBL/GenBank/DDBJ databases">
        <title>Sequencing the genomes of 1000 actinobacteria strains.</title>
        <authorList>
            <person name="Klenk H.-P."/>
        </authorList>
    </citation>
    <scope>NUCLEOTIDE SEQUENCE [LARGE SCALE GENOMIC DNA]</scope>
    <source>
        <strain evidence="1 2">DSM 18448</strain>
    </source>
</reference>
<dbReference type="AlphaFoldDB" id="A0A852ZJL2"/>
<evidence type="ECO:0000313" key="1">
    <source>
        <dbReference type="EMBL" id="NYH92088.1"/>
    </source>
</evidence>
<protein>
    <submittedName>
        <fullName evidence="1">Uncharacterized protein</fullName>
    </submittedName>
</protein>
<dbReference type="RefSeq" id="WP_179789555.1">
    <property type="nucleotide sequence ID" value="NZ_BAAARR010000001.1"/>
</dbReference>